<comment type="caution">
    <text evidence="5">The sequence shown here is derived from an EMBL/GenBank/DDBJ whole genome shotgun (WGS) entry which is preliminary data.</text>
</comment>
<dbReference type="Gene3D" id="3.40.50.150">
    <property type="entry name" value="Vaccinia Virus protein VP39"/>
    <property type="match status" value="1"/>
</dbReference>
<dbReference type="EMBL" id="MFMD01000017">
    <property type="protein sequence ID" value="OGG76459.1"/>
    <property type="molecule type" value="Genomic_DNA"/>
</dbReference>
<evidence type="ECO:0000256" key="3">
    <source>
        <dbReference type="ARBA" id="ARBA00022691"/>
    </source>
</evidence>
<reference evidence="5 6" key="1">
    <citation type="journal article" date="2016" name="Nat. Commun.">
        <title>Thousands of microbial genomes shed light on interconnected biogeochemical processes in an aquifer system.</title>
        <authorList>
            <person name="Anantharaman K."/>
            <person name="Brown C.T."/>
            <person name="Hug L.A."/>
            <person name="Sharon I."/>
            <person name="Castelle C.J."/>
            <person name="Probst A.J."/>
            <person name="Thomas B.C."/>
            <person name="Singh A."/>
            <person name="Wilkins M.J."/>
            <person name="Karaoz U."/>
            <person name="Brodie E.L."/>
            <person name="Williams K.H."/>
            <person name="Hubbard S.S."/>
            <person name="Banfield J.F."/>
        </authorList>
    </citation>
    <scope>NUCLEOTIDE SEQUENCE [LARGE SCALE GENOMIC DNA]</scope>
</reference>
<keyword evidence="3" id="KW-0949">S-adenosyl-L-methionine</keyword>
<dbReference type="STRING" id="1798516.A2950_00620"/>
<dbReference type="SUPFAM" id="SSF53335">
    <property type="entry name" value="S-adenosyl-L-methionine-dependent methyltransferases"/>
    <property type="match status" value="1"/>
</dbReference>
<dbReference type="PANTHER" id="PTHR43042">
    <property type="entry name" value="SAM-DEPENDENT METHYLTRANSFERASE"/>
    <property type="match status" value="1"/>
</dbReference>
<dbReference type="PANTHER" id="PTHR43042:SF2">
    <property type="entry name" value="SAM-DEPENDENT METHYLTRANSFERASE"/>
    <property type="match status" value="1"/>
</dbReference>
<dbReference type="InterPro" id="IPR019614">
    <property type="entry name" value="SAM-dep_methyl-trfase"/>
</dbReference>
<evidence type="ECO:0000313" key="6">
    <source>
        <dbReference type="Proteomes" id="UP000176714"/>
    </source>
</evidence>
<gene>
    <name evidence="5" type="ORF">A2950_00620</name>
</gene>
<evidence type="ECO:0000256" key="1">
    <source>
        <dbReference type="ARBA" id="ARBA00022603"/>
    </source>
</evidence>
<evidence type="ECO:0000256" key="2">
    <source>
        <dbReference type="ARBA" id="ARBA00022679"/>
    </source>
</evidence>
<organism evidence="5 6">
    <name type="scientific">Candidatus Kaiserbacteria bacterium RIFCSPLOWO2_01_FULL_55_19</name>
    <dbReference type="NCBI Taxonomy" id="1798516"/>
    <lineage>
        <taxon>Bacteria</taxon>
        <taxon>Candidatus Kaiseribacteriota</taxon>
    </lineage>
</organism>
<dbReference type="InterPro" id="IPR029063">
    <property type="entry name" value="SAM-dependent_MTases_sf"/>
</dbReference>
<dbReference type="InterPro" id="IPR013780">
    <property type="entry name" value="Glyco_hydro_b"/>
</dbReference>
<dbReference type="Proteomes" id="UP000176714">
    <property type="component" value="Unassembled WGS sequence"/>
</dbReference>
<evidence type="ECO:0000259" key="4">
    <source>
        <dbReference type="Pfam" id="PF10672"/>
    </source>
</evidence>
<dbReference type="CDD" id="cd02440">
    <property type="entry name" value="AdoMet_MTases"/>
    <property type="match status" value="1"/>
</dbReference>
<name>A0A1F6ES91_9BACT</name>
<proteinExistence type="predicted"/>
<protein>
    <recommendedName>
        <fullName evidence="4">S-adenosylmethionine-dependent methyltransferase domain-containing protein</fullName>
    </recommendedName>
</protein>
<keyword evidence="2" id="KW-0808">Transferase</keyword>
<dbReference type="Gene3D" id="2.60.40.1180">
    <property type="entry name" value="Golgi alpha-mannosidase II"/>
    <property type="match status" value="1"/>
</dbReference>
<sequence length="284" mass="31598">MKDRDLIATSCGDYELLDSGDNMKLERFGAVIVARPETQALWEKQRPELWESAHATFMFKDKKGSWHLHKPVPESWVVVRTGLPLIARLTSFKHTGIFPEQAPNWKWIAAHVRPEMKVLNLFGYTGAATIAAARSGAFVTHVDASKQSLDWAHKNARLSDIPLDRIRWILDEVLAFAKREARRGAKYDGIILDPPAFGRGAKGEVWKIEEDFPVLLSSLKELLSEKSGSFFLVSGYAAGYAPRAFAQAVESIFGDVAGEAGELSIKEVSSDRVVPAGIYARFVR</sequence>
<dbReference type="AlphaFoldDB" id="A0A1F6ES91"/>
<accession>A0A1F6ES91</accession>
<dbReference type="GO" id="GO:0032259">
    <property type="term" value="P:methylation"/>
    <property type="evidence" value="ECO:0007669"/>
    <property type="project" value="UniProtKB-KW"/>
</dbReference>
<keyword evidence="1" id="KW-0489">Methyltransferase</keyword>
<feature type="domain" description="S-adenosylmethionine-dependent methyltransferase" evidence="4">
    <location>
        <begin position="64"/>
        <end position="225"/>
    </location>
</feature>
<dbReference type="Pfam" id="PF10672">
    <property type="entry name" value="Methyltrans_SAM"/>
    <property type="match status" value="1"/>
</dbReference>
<evidence type="ECO:0000313" key="5">
    <source>
        <dbReference type="EMBL" id="OGG76459.1"/>
    </source>
</evidence>
<dbReference type="GO" id="GO:0008168">
    <property type="term" value="F:methyltransferase activity"/>
    <property type="evidence" value="ECO:0007669"/>
    <property type="project" value="UniProtKB-KW"/>
</dbReference>